<dbReference type="Proteomes" id="UP001642482">
    <property type="component" value="Unassembled WGS sequence"/>
</dbReference>
<keyword evidence="5" id="KW-0443">Lipid metabolism</keyword>
<organism evidence="9 10">
    <name type="scientific">Sporothrix eucalyptigena</name>
    <dbReference type="NCBI Taxonomy" id="1812306"/>
    <lineage>
        <taxon>Eukaryota</taxon>
        <taxon>Fungi</taxon>
        <taxon>Dikarya</taxon>
        <taxon>Ascomycota</taxon>
        <taxon>Pezizomycotina</taxon>
        <taxon>Sordariomycetes</taxon>
        <taxon>Sordariomycetidae</taxon>
        <taxon>Ophiostomatales</taxon>
        <taxon>Ophiostomataceae</taxon>
        <taxon>Sporothrix</taxon>
    </lineage>
</organism>
<evidence type="ECO:0008006" key="11">
    <source>
        <dbReference type="Google" id="ProtNLM"/>
    </source>
</evidence>
<dbReference type="InterPro" id="IPR009617">
    <property type="entry name" value="Seipin"/>
</dbReference>
<name>A0ABP0BTS3_9PEZI</name>
<protein>
    <recommendedName>
        <fullName evidence="11">Tubulin-tyrosine ligase</fullName>
    </recommendedName>
</protein>
<feature type="transmembrane region" description="Helical" evidence="8">
    <location>
        <begin position="27"/>
        <end position="51"/>
    </location>
</feature>
<keyword evidence="4 8" id="KW-1133">Transmembrane helix</keyword>
<feature type="compositionally biased region" description="Polar residues" evidence="7">
    <location>
        <begin position="328"/>
        <end position="343"/>
    </location>
</feature>
<evidence type="ECO:0000256" key="1">
    <source>
        <dbReference type="ARBA" id="ARBA00004477"/>
    </source>
</evidence>
<feature type="compositionally biased region" description="Acidic residues" evidence="7">
    <location>
        <begin position="456"/>
        <end position="482"/>
    </location>
</feature>
<accession>A0ABP0BTS3</accession>
<evidence type="ECO:0000256" key="3">
    <source>
        <dbReference type="ARBA" id="ARBA00022824"/>
    </source>
</evidence>
<dbReference type="PANTHER" id="PTHR21212:SF0">
    <property type="entry name" value="SEIPIN"/>
    <property type="match status" value="1"/>
</dbReference>
<evidence type="ECO:0000256" key="7">
    <source>
        <dbReference type="SAM" id="MobiDB-lite"/>
    </source>
</evidence>
<feature type="compositionally biased region" description="Basic and acidic residues" evidence="7">
    <location>
        <begin position="530"/>
        <end position="541"/>
    </location>
</feature>
<comment type="subcellular location">
    <subcellularLocation>
        <location evidence="1">Endoplasmic reticulum membrane</location>
        <topology evidence="1">Multi-pass membrane protein</topology>
    </subcellularLocation>
</comment>
<feature type="compositionally biased region" description="Basic and acidic residues" evidence="7">
    <location>
        <begin position="346"/>
        <end position="379"/>
    </location>
</feature>
<keyword evidence="2 8" id="KW-0812">Transmembrane</keyword>
<feature type="region of interest" description="Disordered" evidence="7">
    <location>
        <begin position="325"/>
        <end position="379"/>
    </location>
</feature>
<feature type="region of interest" description="Disordered" evidence="7">
    <location>
        <begin position="396"/>
        <end position="571"/>
    </location>
</feature>
<evidence type="ECO:0000256" key="2">
    <source>
        <dbReference type="ARBA" id="ARBA00022692"/>
    </source>
</evidence>
<evidence type="ECO:0000313" key="10">
    <source>
        <dbReference type="Proteomes" id="UP001642482"/>
    </source>
</evidence>
<sequence>MSSFQSIVSVVRDGYRAATSKAAQRTYIYATLLAITSSVLYGVAIIGYLAFYREYVPHQVRSAPIHLQYGPAVPAFPSTASSKAGSRLFAAESAIQQHFQGAHHVHHPFALTDLRGLGLKTDQDYDVSVVLSLPRSPGNEAVGNFMVELALAASSVNSASAAITSAARLPPANPRDFLESGGKKLLFAAARPALMTYTDPLVAQATRLTLLPLHFFAPETASRTRLIIPMAESLSFSGPGGPSSVLPAIMYVELRTNGLQELQTYGAEVVFSARLSGLRWLMYHHRIFSFLLLTTTWWLVEVAFMLGVFIVLGIAFGGRRDEGAVTSRHGTNGSNTPRPGSSQRHLKPDEGRSIEGRKTPERKVEAPANVKREPLSIKKEETENFETAASQLAAIPPKIVAPSTSPAKKETNTPAAVDTKAKPKQTKVDSHASTPTKPSSNSGNRKPSNDKLQQEGDNDDTFDDDYDDEDYDAKDDEDDDEPIIPNTPSRKQNKSQSGRASSPATQKKASKPKDSAVATGRSANSPTEGETVRQRPPKKEVSNLSTTSRASASPASPTRKKVPHLQEESQN</sequence>
<evidence type="ECO:0000256" key="6">
    <source>
        <dbReference type="ARBA" id="ARBA00023136"/>
    </source>
</evidence>
<reference evidence="9 10" key="1">
    <citation type="submission" date="2024-01" db="EMBL/GenBank/DDBJ databases">
        <authorList>
            <person name="Allen C."/>
            <person name="Tagirdzhanova G."/>
        </authorList>
    </citation>
    <scope>NUCLEOTIDE SEQUENCE [LARGE SCALE GENOMIC DNA]</scope>
</reference>
<keyword evidence="3" id="KW-0256">Endoplasmic reticulum</keyword>
<evidence type="ECO:0000256" key="5">
    <source>
        <dbReference type="ARBA" id="ARBA00023098"/>
    </source>
</evidence>
<feature type="compositionally biased region" description="Low complexity" evidence="7">
    <location>
        <begin position="545"/>
        <end position="557"/>
    </location>
</feature>
<proteinExistence type="predicted"/>
<evidence type="ECO:0000313" key="9">
    <source>
        <dbReference type="EMBL" id="CAK7223024.1"/>
    </source>
</evidence>
<dbReference type="PANTHER" id="PTHR21212">
    <property type="entry name" value="BERNARDINELLI-SEIP CONGENITAL LIPODYSTROPHY 2 HOMOLOG BSCL2 PROTEIN"/>
    <property type="match status" value="1"/>
</dbReference>
<gene>
    <name evidence="9" type="ORF">SEUCBS140593_005099</name>
</gene>
<dbReference type="CDD" id="cd23995">
    <property type="entry name" value="Seipin_BSCL2_like"/>
    <property type="match status" value="1"/>
</dbReference>
<dbReference type="Pfam" id="PF06775">
    <property type="entry name" value="Seipin"/>
    <property type="match status" value="1"/>
</dbReference>
<comment type="caution">
    <text evidence="9">The sequence shown here is derived from an EMBL/GenBank/DDBJ whole genome shotgun (WGS) entry which is preliminary data.</text>
</comment>
<evidence type="ECO:0000256" key="8">
    <source>
        <dbReference type="SAM" id="Phobius"/>
    </source>
</evidence>
<feature type="compositionally biased region" description="Polar residues" evidence="7">
    <location>
        <begin position="431"/>
        <end position="446"/>
    </location>
</feature>
<evidence type="ECO:0000256" key="4">
    <source>
        <dbReference type="ARBA" id="ARBA00022989"/>
    </source>
</evidence>
<keyword evidence="6 8" id="KW-0472">Membrane</keyword>
<keyword evidence="10" id="KW-1185">Reference proteome</keyword>
<dbReference type="EMBL" id="CAWUHD010000047">
    <property type="protein sequence ID" value="CAK7223024.1"/>
    <property type="molecule type" value="Genomic_DNA"/>
</dbReference>
<feature type="compositionally biased region" description="Polar residues" evidence="7">
    <location>
        <begin position="486"/>
        <end position="507"/>
    </location>
</feature>
<feature type="transmembrane region" description="Helical" evidence="8">
    <location>
        <begin position="287"/>
        <end position="316"/>
    </location>
</feature>